<accession>B6GB74</accession>
<dbReference type="HOGENOM" id="CLU_3097707_0_0_11"/>
<evidence type="ECO:0000256" key="1">
    <source>
        <dbReference type="SAM" id="MobiDB-lite"/>
    </source>
</evidence>
<gene>
    <name evidence="2" type="ORF">COLSTE_01332</name>
</gene>
<evidence type="ECO:0000313" key="3">
    <source>
        <dbReference type="Proteomes" id="UP000003560"/>
    </source>
</evidence>
<dbReference type="EMBL" id="ABXJ01000069">
    <property type="protein sequence ID" value="EEA90568.1"/>
    <property type="molecule type" value="Genomic_DNA"/>
</dbReference>
<proteinExistence type="predicted"/>
<reference evidence="2 3" key="1">
    <citation type="submission" date="2008-10" db="EMBL/GenBank/DDBJ databases">
        <title>Draft genome sequence of Collinsella stercoris (DSM 13279).</title>
        <authorList>
            <person name="Sudarsanam P."/>
            <person name="Ley R."/>
            <person name="Guruge J."/>
            <person name="Turnbaugh P.J."/>
            <person name="Mahowald M."/>
            <person name="Liep D."/>
            <person name="Gordon J."/>
        </authorList>
    </citation>
    <scope>NUCLEOTIDE SEQUENCE [LARGE SCALE GENOMIC DNA]</scope>
    <source>
        <strain evidence="2 3">DSM 13279</strain>
    </source>
</reference>
<keyword evidence="3" id="KW-1185">Reference proteome</keyword>
<protein>
    <submittedName>
        <fullName evidence="2">Uncharacterized protein</fullName>
    </submittedName>
</protein>
<reference evidence="2 3" key="2">
    <citation type="submission" date="2008-10" db="EMBL/GenBank/DDBJ databases">
        <authorList>
            <person name="Fulton L."/>
            <person name="Clifton S."/>
            <person name="Fulton B."/>
            <person name="Xu J."/>
            <person name="Minx P."/>
            <person name="Pepin K.H."/>
            <person name="Johnson M."/>
            <person name="Thiruvilangam P."/>
            <person name="Bhonagiri V."/>
            <person name="Nash W.E."/>
            <person name="Mardis E.R."/>
            <person name="Wilson R.K."/>
        </authorList>
    </citation>
    <scope>NUCLEOTIDE SEQUENCE [LARGE SCALE GENOMIC DNA]</scope>
    <source>
        <strain evidence="2 3">DSM 13279</strain>
    </source>
</reference>
<comment type="caution">
    <text evidence="2">The sequence shown here is derived from an EMBL/GenBank/DDBJ whole genome shotgun (WGS) entry which is preliminary data.</text>
</comment>
<dbReference type="Proteomes" id="UP000003560">
    <property type="component" value="Unassembled WGS sequence"/>
</dbReference>
<name>B6GB74_9ACTN</name>
<evidence type="ECO:0000313" key="2">
    <source>
        <dbReference type="EMBL" id="EEA90568.1"/>
    </source>
</evidence>
<dbReference type="AlphaFoldDB" id="B6GB74"/>
<organism evidence="2 3">
    <name type="scientific">Collinsella stercoris DSM 13279</name>
    <dbReference type="NCBI Taxonomy" id="445975"/>
    <lineage>
        <taxon>Bacteria</taxon>
        <taxon>Bacillati</taxon>
        <taxon>Actinomycetota</taxon>
        <taxon>Coriobacteriia</taxon>
        <taxon>Coriobacteriales</taxon>
        <taxon>Coriobacteriaceae</taxon>
        <taxon>Collinsella</taxon>
    </lineage>
</organism>
<sequence length="51" mass="5612">MCAKPTFEPIQTLVMRTFGATANRCSAPRAAGTRRHGKPTRGILPPFDVRK</sequence>
<feature type="region of interest" description="Disordered" evidence="1">
    <location>
        <begin position="26"/>
        <end position="51"/>
    </location>
</feature>